<evidence type="ECO:0000259" key="3">
    <source>
        <dbReference type="PROSITE" id="PS50157"/>
    </source>
</evidence>
<comment type="caution">
    <text evidence="4">The sequence shown here is derived from an EMBL/GenBank/DDBJ whole genome shotgun (WGS) entry which is preliminary data.</text>
</comment>
<keyword evidence="5" id="KW-1185">Reference proteome</keyword>
<evidence type="ECO:0000313" key="4">
    <source>
        <dbReference type="EMBL" id="MVN14658.1"/>
    </source>
</evidence>
<evidence type="ECO:0000313" key="5">
    <source>
        <dbReference type="Proteomes" id="UP000468327"/>
    </source>
</evidence>
<feature type="compositionally biased region" description="Polar residues" evidence="1">
    <location>
        <begin position="179"/>
        <end position="189"/>
    </location>
</feature>
<dbReference type="AlphaFoldDB" id="A0A6N8IFP9"/>
<accession>A0A6N8IFP9</accession>
<keyword evidence="2" id="KW-0732">Signal</keyword>
<evidence type="ECO:0000256" key="1">
    <source>
        <dbReference type="SAM" id="MobiDB-lite"/>
    </source>
</evidence>
<feature type="domain" description="C2H2-type" evidence="3">
    <location>
        <begin position="255"/>
        <end position="282"/>
    </location>
</feature>
<organism evidence="4 5">
    <name type="scientific">Gordonibacter urolithinfaciens</name>
    <dbReference type="NCBI Taxonomy" id="1335613"/>
    <lineage>
        <taxon>Bacteria</taxon>
        <taxon>Bacillati</taxon>
        <taxon>Actinomycetota</taxon>
        <taxon>Coriobacteriia</taxon>
        <taxon>Eggerthellales</taxon>
        <taxon>Eggerthellaceae</taxon>
        <taxon>Gordonibacter</taxon>
    </lineage>
</organism>
<dbReference type="Proteomes" id="UP000468327">
    <property type="component" value="Unassembled WGS sequence"/>
</dbReference>
<dbReference type="RefSeq" id="WP_157007609.1">
    <property type="nucleotide sequence ID" value="NZ_WPOC01000005.1"/>
</dbReference>
<proteinExistence type="predicted"/>
<evidence type="ECO:0000256" key="2">
    <source>
        <dbReference type="SAM" id="SignalP"/>
    </source>
</evidence>
<sequence length="336" mass="35123">MKRVFLVAATAAAAMAVALCLAALQCSASHKADAALSQVEATVKAEGAGPESTKAVVEVLGEDGLAVIEAVKVAPNEAAPLGDLPEGAYSLRVVQAPVNGDGSTYKLPKQPTAFKVGADGRAVSVEVELEPLAVEDMTKEQLEAAADELEEEGKESAQSVRDEAVSRPSVPGSADEVTSKPSAPSSEPTKPNGGGTSTVPSDPSSKPDDTPSTPSHTHNWVAQTETVHHEAEYTTVHHDAVYDTIHHDAVMGSVYVCNGCGQSFSDVASATAHEKEAIDNKNWACTSSRVDRVVIQEAWDEQVLVSAAWDEQVLVKDAWDETITTGYKCSGCGATK</sequence>
<dbReference type="InterPro" id="IPR013087">
    <property type="entry name" value="Znf_C2H2_type"/>
</dbReference>
<gene>
    <name evidence="4" type="ORF">GO738_04690</name>
</gene>
<reference evidence="4 5" key="1">
    <citation type="submission" date="2019-11" db="EMBL/GenBank/DDBJ databases">
        <title>Whole genome shotgun sequencing (WGS) data from Adlercreutzia equolifaciens ResAG-91, Eggerthella lenta MRI-F36, MRI-F37, MRI-F40, ResAG-49, ResAG-88, ResAG-121, ResAG-145, and Gordonibacter sp. ResAG-5, ResAG-26, ResAG-43, ResAG-50, ResAG-59.</title>
        <authorList>
            <person name="Stoll D.A."/>
            <person name="Danylec N."/>
            <person name="Franz C.M.A.P."/>
            <person name="Huch M."/>
        </authorList>
    </citation>
    <scope>NUCLEOTIDE SEQUENCE [LARGE SCALE GENOMIC DNA]</scope>
    <source>
        <strain evidence="4 5">ResAG-59</strain>
    </source>
</reference>
<name>A0A6N8IFP9_9ACTN</name>
<dbReference type="EMBL" id="WPOC01000005">
    <property type="protein sequence ID" value="MVN14658.1"/>
    <property type="molecule type" value="Genomic_DNA"/>
</dbReference>
<feature type="signal peptide" evidence="2">
    <location>
        <begin position="1"/>
        <end position="28"/>
    </location>
</feature>
<feature type="region of interest" description="Disordered" evidence="1">
    <location>
        <begin position="146"/>
        <end position="217"/>
    </location>
</feature>
<protein>
    <recommendedName>
        <fullName evidence="3">C2H2-type domain-containing protein</fullName>
    </recommendedName>
</protein>
<feature type="compositionally biased region" description="Low complexity" evidence="1">
    <location>
        <begin position="197"/>
        <end position="217"/>
    </location>
</feature>
<dbReference type="PROSITE" id="PS50157">
    <property type="entry name" value="ZINC_FINGER_C2H2_2"/>
    <property type="match status" value="1"/>
</dbReference>
<feature type="chain" id="PRO_5039211005" description="C2H2-type domain-containing protein" evidence="2">
    <location>
        <begin position="29"/>
        <end position="336"/>
    </location>
</feature>